<protein>
    <submittedName>
        <fullName evidence="2">Unplaced genomic scaffold K443scaffold_582, whole genome shotgun sequence</fullName>
    </submittedName>
</protein>
<gene>
    <name evidence="2" type="ORF">K443DRAFT_37258</name>
    <name evidence="3" type="ORF">K443DRAFT_79241</name>
</gene>
<feature type="compositionally biased region" description="Polar residues" evidence="1">
    <location>
        <begin position="1"/>
        <end position="13"/>
    </location>
</feature>
<feature type="non-terminal residue" evidence="2">
    <location>
        <position position="58"/>
    </location>
</feature>
<sequence length="58" mass="6525">KRATVNRNWSRTNPDIGGTGPDHLGPVFCSPCSQKRPVQTGFLHNRACKYPSFNQILR</sequence>
<dbReference type="EMBL" id="KN838794">
    <property type="protein sequence ID" value="KIJ94434.1"/>
    <property type="molecule type" value="Genomic_DNA"/>
</dbReference>
<reference evidence="4" key="2">
    <citation type="submission" date="2015-01" db="EMBL/GenBank/DDBJ databases">
        <title>Evolutionary Origins and Diversification of the Mycorrhizal Mutualists.</title>
        <authorList>
            <consortium name="DOE Joint Genome Institute"/>
            <consortium name="Mycorrhizal Genomics Consortium"/>
            <person name="Kohler A."/>
            <person name="Kuo A."/>
            <person name="Nagy L.G."/>
            <person name="Floudas D."/>
            <person name="Copeland A."/>
            <person name="Barry K.W."/>
            <person name="Cichocki N."/>
            <person name="Veneault-Fourrey C."/>
            <person name="LaButti K."/>
            <person name="Lindquist E.A."/>
            <person name="Lipzen A."/>
            <person name="Lundell T."/>
            <person name="Morin E."/>
            <person name="Murat C."/>
            <person name="Riley R."/>
            <person name="Ohm R."/>
            <person name="Sun H."/>
            <person name="Tunlid A."/>
            <person name="Henrissat B."/>
            <person name="Grigoriev I.V."/>
            <person name="Hibbett D.S."/>
            <person name="Martin F."/>
        </authorList>
    </citation>
    <scope>NUCLEOTIDE SEQUENCE [LARGE SCALE GENOMIC DNA]</scope>
    <source>
        <strain evidence="4">LaAM-08-1</strain>
    </source>
</reference>
<name>A0A0C9WH85_9AGAR</name>
<reference evidence="2" key="3">
    <citation type="submission" date="2015-02" db="EMBL/GenBank/DDBJ databases">
        <title>Evolutionary Origins and Diversification of the Mycorrhizal Mutualists.</title>
        <authorList>
            <consortium name="DOE Joint Genome Institute"/>
            <consortium name="Mycorrhizal Genomics Consortium"/>
            <person name="Kohler A."/>
            <person name="Kuo A."/>
            <person name="Nagy L.G."/>
            <person name="Floudas D."/>
            <person name="Copeland A."/>
            <person name="Barry K.W."/>
            <person name="Cichocki N."/>
            <person name="Veneault-Fourrey C."/>
            <person name="LaButti K."/>
            <person name="Lindquist E.A."/>
            <person name="Lipzen A."/>
            <person name="Lundell T."/>
            <person name="Morin E."/>
            <person name="Murat C."/>
            <person name="Riley R."/>
            <person name="Ohm R."/>
            <person name="Sun H."/>
            <person name="Tunlid A."/>
            <person name="Henrissat B."/>
            <person name="Grigoriev I.V."/>
            <person name="Hibbett D.S."/>
            <person name="Martin F."/>
        </authorList>
    </citation>
    <scope>NUCLEOTIDE SEQUENCE</scope>
    <source>
        <strain evidence="2 4">LaAM-08-1</strain>
    </source>
</reference>
<evidence type="ECO:0000313" key="3">
    <source>
        <dbReference type="EMBL" id="KIJ94434.1"/>
    </source>
</evidence>
<dbReference type="EMBL" id="KN839117">
    <property type="protein sequence ID" value="KIJ90754.1"/>
    <property type="molecule type" value="Genomic_DNA"/>
</dbReference>
<dbReference type="AlphaFoldDB" id="A0A0C9WH85"/>
<keyword evidence="4" id="KW-1185">Reference proteome</keyword>
<dbReference type="Proteomes" id="UP000054477">
    <property type="component" value="Unassembled WGS sequence"/>
</dbReference>
<organism evidence="2 4">
    <name type="scientific">Laccaria amethystina LaAM-08-1</name>
    <dbReference type="NCBI Taxonomy" id="1095629"/>
    <lineage>
        <taxon>Eukaryota</taxon>
        <taxon>Fungi</taxon>
        <taxon>Dikarya</taxon>
        <taxon>Basidiomycota</taxon>
        <taxon>Agaricomycotina</taxon>
        <taxon>Agaricomycetes</taxon>
        <taxon>Agaricomycetidae</taxon>
        <taxon>Agaricales</taxon>
        <taxon>Agaricineae</taxon>
        <taxon>Hydnangiaceae</taxon>
        <taxon>Laccaria</taxon>
    </lineage>
</organism>
<accession>A0A0C9WH85</accession>
<feature type="region of interest" description="Disordered" evidence="1">
    <location>
        <begin position="1"/>
        <end position="20"/>
    </location>
</feature>
<evidence type="ECO:0000313" key="2">
    <source>
        <dbReference type="EMBL" id="KIJ90754.1"/>
    </source>
</evidence>
<proteinExistence type="predicted"/>
<dbReference type="HOGENOM" id="CLU_166283_2_0_1"/>
<feature type="non-terminal residue" evidence="2">
    <location>
        <position position="1"/>
    </location>
</feature>
<evidence type="ECO:0000313" key="4">
    <source>
        <dbReference type="Proteomes" id="UP000054477"/>
    </source>
</evidence>
<reference evidence="2 4" key="1">
    <citation type="submission" date="2014-04" db="EMBL/GenBank/DDBJ databases">
        <authorList>
            <consortium name="DOE Joint Genome Institute"/>
            <person name="Kuo A."/>
            <person name="Kohler A."/>
            <person name="Nagy L.G."/>
            <person name="Floudas D."/>
            <person name="Copeland A."/>
            <person name="Barry K.W."/>
            <person name="Cichocki N."/>
            <person name="Veneault-Fourrey C."/>
            <person name="LaButti K."/>
            <person name="Lindquist E.A."/>
            <person name="Lipzen A."/>
            <person name="Lundell T."/>
            <person name="Morin E."/>
            <person name="Murat C."/>
            <person name="Sun H."/>
            <person name="Tunlid A."/>
            <person name="Henrissat B."/>
            <person name="Grigoriev I.V."/>
            <person name="Hibbett D.S."/>
            <person name="Martin F."/>
            <person name="Nordberg H.P."/>
            <person name="Cantor M.N."/>
            <person name="Hua S.X."/>
        </authorList>
    </citation>
    <scope>NUCLEOTIDE SEQUENCE [LARGE SCALE GENOMIC DNA]</scope>
    <source>
        <strain evidence="2 4">LaAM-08-1</strain>
    </source>
</reference>
<evidence type="ECO:0000256" key="1">
    <source>
        <dbReference type="SAM" id="MobiDB-lite"/>
    </source>
</evidence>